<accession>A0ABU6DUM7</accession>
<protein>
    <submittedName>
        <fullName evidence="3">ADP-ribosylglycohydrolase family protein</fullName>
    </submittedName>
</protein>
<evidence type="ECO:0000313" key="3">
    <source>
        <dbReference type="EMBL" id="MEB5477555.1"/>
    </source>
</evidence>
<dbReference type="Gene3D" id="1.10.4080.10">
    <property type="entry name" value="ADP-ribosylation/Crystallin J1"/>
    <property type="match status" value="1"/>
</dbReference>
<dbReference type="SUPFAM" id="SSF101478">
    <property type="entry name" value="ADP-ribosylglycohydrolase"/>
    <property type="match status" value="1"/>
</dbReference>
<keyword evidence="2" id="KW-0378">Hydrolase</keyword>
<gene>
    <name evidence="3" type="ORF">I2F25_10945</name>
</gene>
<evidence type="ECO:0000256" key="2">
    <source>
        <dbReference type="ARBA" id="ARBA00022801"/>
    </source>
</evidence>
<keyword evidence="4" id="KW-1185">Reference proteome</keyword>
<evidence type="ECO:0000256" key="1">
    <source>
        <dbReference type="ARBA" id="ARBA00010702"/>
    </source>
</evidence>
<dbReference type="Pfam" id="PF03747">
    <property type="entry name" value="ADP_ribosyl_GH"/>
    <property type="match status" value="1"/>
</dbReference>
<proteinExistence type="inferred from homology"/>
<dbReference type="InterPro" id="IPR050792">
    <property type="entry name" value="ADP-ribosylglycohydrolase"/>
</dbReference>
<dbReference type="EMBL" id="VTDN01000009">
    <property type="protein sequence ID" value="MEB5477555.1"/>
    <property type="molecule type" value="Genomic_DNA"/>
</dbReference>
<organism evidence="3 4">
    <name type="scientific">Acinetobacter pollinis</name>
    <dbReference type="NCBI Taxonomy" id="2605270"/>
    <lineage>
        <taxon>Bacteria</taxon>
        <taxon>Pseudomonadati</taxon>
        <taxon>Pseudomonadota</taxon>
        <taxon>Gammaproteobacteria</taxon>
        <taxon>Moraxellales</taxon>
        <taxon>Moraxellaceae</taxon>
        <taxon>Acinetobacter</taxon>
    </lineage>
</organism>
<reference evidence="3 4" key="1">
    <citation type="submission" date="2019-08" db="EMBL/GenBank/DDBJ databases">
        <title>Five species of Acinetobacter isolated from floral nectar and animal pollinators.</title>
        <authorList>
            <person name="Hendry T.A."/>
        </authorList>
    </citation>
    <scope>NUCLEOTIDE SEQUENCE [LARGE SCALE GENOMIC DNA]</scope>
    <source>
        <strain evidence="3 4">MD18.27</strain>
    </source>
</reference>
<name>A0ABU6DUM7_9GAMM</name>
<evidence type="ECO:0000313" key="4">
    <source>
        <dbReference type="Proteomes" id="UP001339883"/>
    </source>
</evidence>
<sequence length="314" mass="35081">MKNKTYGAIFGLLIGDAVGVPYEFKDASQIDLSSIDIHPKNLKNKTYSHIPFGTWSDDGAQSLILLSSLLDNQKLDLIDILNRLVKWLDDGYMSINNNTFDVGIQTALAINKYKRFGILEIEEIPNEFENGNGSLMRCLPLVLWHQGSNEDLVSLAHQQSLITHPHIRSQVCCAWYCLIARNIFLSQDITSAIEHAKETIQIIYTQENNHDALNELEKNVFSYDLNDCHGSGYVVDSLMTSLLCLQEDSYSNVIKKAVSFGNDTDTTACIAGGLAGIRFGMNGIPSDWILKLLGHEIIDPLLLKLSDHILQNCH</sequence>
<dbReference type="InterPro" id="IPR036705">
    <property type="entry name" value="Ribosyl_crysJ1_sf"/>
</dbReference>
<dbReference type="PANTHER" id="PTHR16222:SF24">
    <property type="entry name" value="ADP-RIBOSYLHYDROLASE ARH3"/>
    <property type="match status" value="1"/>
</dbReference>
<comment type="caution">
    <text evidence="3">The sequence shown here is derived from an EMBL/GenBank/DDBJ whole genome shotgun (WGS) entry which is preliminary data.</text>
</comment>
<dbReference type="Proteomes" id="UP001339883">
    <property type="component" value="Unassembled WGS sequence"/>
</dbReference>
<dbReference type="PANTHER" id="PTHR16222">
    <property type="entry name" value="ADP-RIBOSYLGLYCOHYDROLASE"/>
    <property type="match status" value="1"/>
</dbReference>
<dbReference type="InterPro" id="IPR005502">
    <property type="entry name" value="Ribosyl_crysJ1"/>
</dbReference>
<comment type="similarity">
    <text evidence="1">Belongs to the ADP-ribosylglycohydrolase family.</text>
</comment>